<evidence type="ECO:0000256" key="6">
    <source>
        <dbReference type="SAM" id="MobiDB-lite"/>
    </source>
</evidence>
<dbReference type="Pfam" id="PF03939">
    <property type="entry name" value="Ribosomal_L23eN"/>
    <property type="match status" value="1"/>
</dbReference>
<evidence type="ECO:0000256" key="4">
    <source>
        <dbReference type="ARBA" id="ARBA00022980"/>
    </source>
</evidence>
<dbReference type="eggNOG" id="KOG1422">
    <property type="taxonomic scope" value="Eukaryota"/>
</dbReference>
<keyword evidence="4" id="KW-0689">Ribosomal protein</keyword>
<dbReference type="InterPro" id="IPR036282">
    <property type="entry name" value="Glutathione-S-Trfase_C_sf"/>
</dbReference>
<dbReference type="AlphaFoldDB" id="A9VB92"/>
<dbReference type="GO" id="GO:0006412">
    <property type="term" value="P:translation"/>
    <property type="evidence" value="ECO:0007669"/>
    <property type="project" value="InterPro"/>
</dbReference>
<dbReference type="InterPro" id="IPR013025">
    <property type="entry name" value="Ribosomal_uL23-like"/>
</dbReference>
<dbReference type="FunFam" id="3.30.70.330:FF:000035">
    <property type="entry name" value="60S ribosomal protein L23a"/>
    <property type="match status" value="1"/>
</dbReference>
<evidence type="ECO:0000313" key="9">
    <source>
        <dbReference type="EMBL" id="EDQ85197.1"/>
    </source>
</evidence>
<feature type="domain" description="GST N-terminal" evidence="8">
    <location>
        <begin position="138"/>
        <end position="191"/>
    </location>
</feature>
<dbReference type="STRING" id="81824.A9VB92"/>
<evidence type="ECO:0000259" key="7">
    <source>
        <dbReference type="Pfam" id="PF03939"/>
    </source>
</evidence>
<dbReference type="Proteomes" id="UP000001357">
    <property type="component" value="Unassembled WGS sequence"/>
</dbReference>
<dbReference type="InterPro" id="IPR012678">
    <property type="entry name" value="Ribosomal_uL23/eL15/eS24_sf"/>
</dbReference>
<evidence type="ECO:0000313" key="10">
    <source>
        <dbReference type="Proteomes" id="UP000001357"/>
    </source>
</evidence>
<evidence type="ECO:0000256" key="3">
    <source>
        <dbReference type="ARBA" id="ARBA00022884"/>
    </source>
</evidence>
<dbReference type="GO" id="GO:0022625">
    <property type="term" value="C:cytosolic large ribosomal subunit"/>
    <property type="evidence" value="ECO:0000318"/>
    <property type="project" value="GO_Central"/>
</dbReference>
<dbReference type="EMBL" id="CH991576">
    <property type="protein sequence ID" value="EDQ85197.1"/>
    <property type="molecule type" value="Genomic_DNA"/>
</dbReference>
<dbReference type="Pfam" id="PF00276">
    <property type="entry name" value="Ribosomal_L23"/>
    <property type="match status" value="1"/>
</dbReference>
<dbReference type="PANTHER" id="PTHR11620">
    <property type="entry name" value="60S RIBOSOMAL PROTEIN L23A"/>
    <property type="match status" value="1"/>
</dbReference>
<keyword evidence="10" id="KW-1185">Reference proteome</keyword>
<feature type="domain" description="Large ribosomal subunit protein uL23 N-terminal" evidence="7">
    <location>
        <begin position="3"/>
        <end position="52"/>
    </location>
</feature>
<dbReference type="Pfam" id="PF13417">
    <property type="entry name" value="GST_N_3"/>
    <property type="match status" value="1"/>
</dbReference>
<dbReference type="Pfam" id="PF13410">
    <property type="entry name" value="GST_C_2"/>
    <property type="match status" value="1"/>
</dbReference>
<gene>
    <name evidence="9" type="ORF">MONBRDRAFT_38968</name>
</gene>
<dbReference type="eggNOG" id="KOG1751">
    <property type="taxonomic scope" value="Eukaryota"/>
</dbReference>
<keyword evidence="2" id="KW-0699">rRNA-binding</keyword>
<dbReference type="NCBIfam" id="NF011118">
    <property type="entry name" value="PRK14548.1"/>
    <property type="match status" value="1"/>
</dbReference>
<dbReference type="Gene3D" id="3.30.70.330">
    <property type="match status" value="1"/>
</dbReference>
<dbReference type="Gene3D" id="1.20.1050.10">
    <property type="match status" value="1"/>
</dbReference>
<evidence type="ECO:0000256" key="1">
    <source>
        <dbReference type="ARBA" id="ARBA00006700"/>
    </source>
</evidence>
<organism evidence="9 10">
    <name type="scientific">Monosiga brevicollis</name>
    <name type="common">Choanoflagellate</name>
    <dbReference type="NCBI Taxonomy" id="81824"/>
    <lineage>
        <taxon>Eukaryota</taxon>
        <taxon>Choanoflagellata</taxon>
        <taxon>Craspedida</taxon>
        <taxon>Salpingoecidae</taxon>
        <taxon>Monosiga</taxon>
    </lineage>
</organism>
<dbReference type="InterPro" id="IPR012677">
    <property type="entry name" value="Nucleotide-bd_a/b_plait_sf"/>
</dbReference>
<dbReference type="GO" id="GO:0003735">
    <property type="term" value="F:structural constituent of ribosome"/>
    <property type="evidence" value="ECO:0000318"/>
    <property type="project" value="GO_Central"/>
</dbReference>
<dbReference type="InterPro" id="IPR036249">
    <property type="entry name" value="Thioredoxin-like_sf"/>
</dbReference>
<evidence type="ECO:0000259" key="8">
    <source>
        <dbReference type="Pfam" id="PF13417"/>
    </source>
</evidence>
<comment type="similarity">
    <text evidence="1">Belongs to the universal ribosomal protein uL23 family.</text>
</comment>
<accession>A9VB92</accession>
<evidence type="ECO:0000256" key="2">
    <source>
        <dbReference type="ARBA" id="ARBA00022730"/>
    </source>
</evidence>
<dbReference type="FunCoup" id="A9VB92">
    <property type="interactions" value="1235"/>
</dbReference>
<reference evidence="9 10" key="1">
    <citation type="journal article" date="2008" name="Nature">
        <title>The genome of the choanoflagellate Monosiga brevicollis and the origin of metazoans.</title>
        <authorList>
            <consortium name="JGI Sequencing"/>
            <person name="King N."/>
            <person name="Westbrook M.J."/>
            <person name="Young S.L."/>
            <person name="Kuo A."/>
            <person name="Abedin M."/>
            <person name="Chapman J."/>
            <person name="Fairclough S."/>
            <person name="Hellsten U."/>
            <person name="Isogai Y."/>
            <person name="Letunic I."/>
            <person name="Marr M."/>
            <person name="Pincus D."/>
            <person name="Putnam N."/>
            <person name="Rokas A."/>
            <person name="Wright K.J."/>
            <person name="Zuzow R."/>
            <person name="Dirks W."/>
            <person name="Good M."/>
            <person name="Goodstein D."/>
            <person name="Lemons D."/>
            <person name="Li W."/>
            <person name="Lyons J.B."/>
            <person name="Morris A."/>
            <person name="Nichols S."/>
            <person name="Richter D.J."/>
            <person name="Salamov A."/>
            <person name="Bork P."/>
            <person name="Lim W.A."/>
            <person name="Manning G."/>
            <person name="Miller W.T."/>
            <person name="McGinnis W."/>
            <person name="Shapiro H."/>
            <person name="Tjian R."/>
            <person name="Grigoriev I.V."/>
            <person name="Rokhsar D."/>
        </authorList>
    </citation>
    <scope>NUCLEOTIDE SEQUENCE [LARGE SCALE GENOMIC DNA]</scope>
    <source>
        <strain evidence="10">MX1 / ATCC 50154</strain>
    </source>
</reference>
<dbReference type="SUPFAM" id="SSF52833">
    <property type="entry name" value="Thioredoxin-like"/>
    <property type="match status" value="1"/>
</dbReference>
<proteinExistence type="inferred from homology"/>
<protein>
    <submittedName>
        <fullName evidence="9">Uncharacterized protein</fullName>
    </submittedName>
</protein>
<dbReference type="InParanoid" id="A9VB92"/>
<dbReference type="GO" id="GO:0019843">
    <property type="term" value="F:rRNA binding"/>
    <property type="evidence" value="ECO:0007669"/>
    <property type="project" value="UniProtKB-KW"/>
</dbReference>
<dbReference type="InterPro" id="IPR004045">
    <property type="entry name" value="Glutathione_S-Trfase_N"/>
</dbReference>
<feature type="region of interest" description="Disordered" evidence="6">
    <location>
        <begin position="1"/>
        <end position="31"/>
    </location>
</feature>
<name>A9VB92_MONBE</name>
<dbReference type="SUPFAM" id="SSF54189">
    <property type="entry name" value="Ribosomal proteins S24e, L23 and L15e"/>
    <property type="match status" value="1"/>
</dbReference>
<dbReference type="RefSeq" id="XP_001750022.1">
    <property type="nucleotide sequence ID" value="XM_001749970.1"/>
</dbReference>
<keyword evidence="5" id="KW-0687">Ribonucleoprotein</keyword>
<dbReference type="GeneID" id="5895301"/>
<feature type="compositionally biased region" description="Low complexity" evidence="6">
    <location>
        <begin position="1"/>
        <end position="21"/>
    </location>
</feature>
<dbReference type="Gene3D" id="3.40.30.10">
    <property type="entry name" value="Glutaredoxin"/>
    <property type="match status" value="1"/>
</dbReference>
<sequence length="325" mass="36566">MAASQKAKSAQKAALAGASSKRTVKVRTSVNFHRPKTLKLARTPKYARQSQQKERKLDEYTVVQHPLTTESAMKKIEDHNTLVFIVDRRSNKGSIKQAIEKRYGITVAKVNTLVRPDGKKKAYVRLSADADALEVANKGYSVQEIPIDLKNKPESFLKLTKAGSAPVMRCGDLVLTDSEDIVQWVAAQQEQQAQSSTIKSSEKASQVGGSLFPAAKNWFMNKDEGKEAELRAEFEKACAEVEQYLEANQTPFLDGEGPSAADCALLPKLYHAVTILEHQKQYQTPEHMKLLRGYIERGFKCQPFEDTTYPTEYMIQHWSEKRDQQ</sequence>
<dbReference type="SUPFAM" id="SSF47616">
    <property type="entry name" value="GST C-terminal domain-like"/>
    <property type="match status" value="1"/>
</dbReference>
<dbReference type="InterPro" id="IPR005633">
    <property type="entry name" value="Ribosomal_uL23_N"/>
</dbReference>
<dbReference type="KEGG" id="mbr:MONBRDRAFT_38968"/>
<evidence type="ECO:0000256" key="5">
    <source>
        <dbReference type="ARBA" id="ARBA00023274"/>
    </source>
</evidence>
<keyword evidence="3" id="KW-0694">RNA-binding</keyword>
<dbReference type="HAMAP" id="MF_01369_A">
    <property type="entry name" value="Ribosomal_uL23_A"/>
    <property type="match status" value="1"/>
</dbReference>